<dbReference type="Proteomes" id="UP000624325">
    <property type="component" value="Unassembled WGS sequence"/>
</dbReference>
<proteinExistence type="inferred from homology"/>
<accession>A0ABQ4CCT4</accession>
<dbReference type="PANTHER" id="PTHR46268">
    <property type="entry name" value="STRESS RESPONSE PROTEIN NHAX"/>
    <property type="match status" value="1"/>
</dbReference>
<dbReference type="InterPro" id="IPR006016">
    <property type="entry name" value="UspA"/>
</dbReference>
<evidence type="ECO:0000256" key="1">
    <source>
        <dbReference type="ARBA" id="ARBA00008791"/>
    </source>
</evidence>
<keyword evidence="4" id="KW-1185">Reference proteome</keyword>
<dbReference type="PANTHER" id="PTHR46268:SF6">
    <property type="entry name" value="UNIVERSAL STRESS PROTEIN UP12"/>
    <property type="match status" value="1"/>
</dbReference>
<protein>
    <submittedName>
        <fullName evidence="3">Universal stress protein</fullName>
    </submittedName>
</protein>
<name>A0ABQ4CCT4_9ACTN</name>
<sequence>MDEMTDNYLIVVGVDGSEGGRRALDWAVTEAANRGGAVQAVVAWRWDDVELHPQTIRPDETHAHAERILERELAALRARHGAGHPVAAEIVEGRPAEVLADAARTADLLVLGSHGHGRLLHTVLGSVSEEVIRRAPCPVVVIPEPVPSTAPAEPTVRG</sequence>
<dbReference type="Gene3D" id="3.40.50.620">
    <property type="entry name" value="HUPs"/>
    <property type="match status" value="1"/>
</dbReference>
<dbReference type="SUPFAM" id="SSF52402">
    <property type="entry name" value="Adenine nucleotide alpha hydrolases-like"/>
    <property type="match status" value="1"/>
</dbReference>
<feature type="domain" description="UspA" evidence="2">
    <location>
        <begin position="10"/>
        <end position="143"/>
    </location>
</feature>
<gene>
    <name evidence="3" type="ORF">Air01nite_66650</name>
</gene>
<organism evidence="3 4">
    <name type="scientific">Asanoa iriomotensis</name>
    <dbReference type="NCBI Taxonomy" id="234613"/>
    <lineage>
        <taxon>Bacteria</taxon>
        <taxon>Bacillati</taxon>
        <taxon>Actinomycetota</taxon>
        <taxon>Actinomycetes</taxon>
        <taxon>Micromonosporales</taxon>
        <taxon>Micromonosporaceae</taxon>
        <taxon>Asanoa</taxon>
    </lineage>
</organism>
<dbReference type="PRINTS" id="PR01438">
    <property type="entry name" value="UNVRSLSTRESS"/>
</dbReference>
<dbReference type="InterPro" id="IPR006015">
    <property type="entry name" value="Universal_stress_UspA"/>
</dbReference>
<evidence type="ECO:0000313" key="3">
    <source>
        <dbReference type="EMBL" id="GIF60570.1"/>
    </source>
</evidence>
<comment type="similarity">
    <text evidence="1">Belongs to the universal stress protein A family.</text>
</comment>
<evidence type="ECO:0000313" key="4">
    <source>
        <dbReference type="Proteomes" id="UP000624325"/>
    </source>
</evidence>
<dbReference type="EMBL" id="BONC01000071">
    <property type="protein sequence ID" value="GIF60570.1"/>
    <property type="molecule type" value="Genomic_DNA"/>
</dbReference>
<comment type="caution">
    <text evidence="3">The sequence shown here is derived from an EMBL/GenBank/DDBJ whole genome shotgun (WGS) entry which is preliminary data.</text>
</comment>
<dbReference type="InterPro" id="IPR014729">
    <property type="entry name" value="Rossmann-like_a/b/a_fold"/>
</dbReference>
<evidence type="ECO:0000259" key="2">
    <source>
        <dbReference type="Pfam" id="PF00582"/>
    </source>
</evidence>
<dbReference type="Pfam" id="PF00582">
    <property type="entry name" value="Usp"/>
    <property type="match status" value="1"/>
</dbReference>
<dbReference type="RefSeq" id="WP_203707390.1">
    <property type="nucleotide sequence ID" value="NZ_BAAALU010000007.1"/>
</dbReference>
<reference evidence="3 4" key="1">
    <citation type="submission" date="2021-01" db="EMBL/GenBank/DDBJ databases">
        <title>Whole genome shotgun sequence of Asanoa iriomotensis NBRC 100142.</title>
        <authorList>
            <person name="Komaki H."/>
            <person name="Tamura T."/>
        </authorList>
    </citation>
    <scope>NUCLEOTIDE SEQUENCE [LARGE SCALE GENOMIC DNA]</scope>
    <source>
        <strain evidence="3 4">NBRC 100142</strain>
    </source>
</reference>